<proteinExistence type="predicted"/>
<feature type="signal peptide" evidence="1">
    <location>
        <begin position="1"/>
        <end position="32"/>
    </location>
</feature>
<sequence length="144" mass="15262">MRTKRTRRTLSVAGVAAIGLGLTLTAGPAAQASGLTTQAVSCQDTYKGTVESSAVKATVWVRKCSDGKKSAWGTLWDKKADSRSAYLSLDTHGYGVISFRNSKGSGTSIPYSTPLPSETRKLTAMVRACNTWTCGDSASRTYTV</sequence>
<dbReference type="PROSITE" id="PS51318">
    <property type="entry name" value="TAT"/>
    <property type="match status" value="1"/>
</dbReference>
<keyword evidence="3" id="KW-1185">Reference proteome</keyword>
<keyword evidence="1" id="KW-0732">Signal</keyword>
<evidence type="ECO:0000313" key="2">
    <source>
        <dbReference type="EMBL" id="MBB1246304.1"/>
    </source>
</evidence>
<accession>A0ABR6ELU5</accession>
<reference evidence="3" key="1">
    <citation type="journal article" date="2020" name="Syst. Appl. Microbiol.">
        <title>Streptomyces alkaliterrae sp. nov., isolated from an alkaline soil, and emended descriptions of Streptomyces alkaliphilus, Streptomyces calidiresistens and Streptomyces durbertensis.</title>
        <authorList>
            <person name="Swiecimska M."/>
            <person name="Golinska P."/>
            <person name="Nouioui I."/>
            <person name="Wypij M."/>
            <person name="Rai M."/>
            <person name="Sangal V."/>
            <person name="Goodfellow M."/>
        </authorList>
    </citation>
    <scope>NUCLEOTIDE SEQUENCE [LARGE SCALE GENOMIC DNA]</scope>
    <source>
        <strain evidence="3">DSM 104538</strain>
    </source>
</reference>
<dbReference type="InterPro" id="IPR006311">
    <property type="entry name" value="TAT_signal"/>
</dbReference>
<gene>
    <name evidence="2" type="ORF">GL263_22495</name>
</gene>
<dbReference type="RefSeq" id="WP_182857573.1">
    <property type="nucleotide sequence ID" value="NZ_WMLF01000455.1"/>
</dbReference>
<organism evidence="2 3">
    <name type="scientific">Streptomyces durbertensis</name>
    <dbReference type="NCBI Taxonomy" id="2448886"/>
    <lineage>
        <taxon>Bacteria</taxon>
        <taxon>Bacillati</taxon>
        <taxon>Actinomycetota</taxon>
        <taxon>Actinomycetes</taxon>
        <taxon>Kitasatosporales</taxon>
        <taxon>Streptomycetaceae</taxon>
        <taxon>Streptomyces</taxon>
    </lineage>
</organism>
<dbReference type="EMBL" id="WMLF01000455">
    <property type="protein sequence ID" value="MBB1246304.1"/>
    <property type="molecule type" value="Genomic_DNA"/>
</dbReference>
<comment type="caution">
    <text evidence="2">The sequence shown here is derived from an EMBL/GenBank/DDBJ whole genome shotgun (WGS) entry which is preliminary data.</text>
</comment>
<evidence type="ECO:0008006" key="4">
    <source>
        <dbReference type="Google" id="ProtNLM"/>
    </source>
</evidence>
<evidence type="ECO:0000313" key="3">
    <source>
        <dbReference type="Proteomes" id="UP000766698"/>
    </source>
</evidence>
<evidence type="ECO:0000256" key="1">
    <source>
        <dbReference type="SAM" id="SignalP"/>
    </source>
</evidence>
<protein>
    <recommendedName>
        <fullName evidence="4">Secreted protein</fullName>
    </recommendedName>
</protein>
<name>A0ABR6ELU5_9ACTN</name>
<feature type="chain" id="PRO_5045839921" description="Secreted protein" evidence="1">
    <location>
        <begin position="33"/>
        <end position="144"/>
    </location>
</feature>
<dbReference type="Proteomes" id="UP000766698">
    <property type="component" value="Unassembled WGS sequence"/>
</dbReference>